<dbReference type="InterPro" id="IPR007522">
    <property type="entry name" value="CRISPR-assoc_prot_TM1795"/>
</dbReference>
<reference evidence="4" key="1">
    <citation type="submission" date="2016-11" db="EMBL/GenBank/DDBJ databases">
        <authorList>
            <person name="Varghese N."/>
            <person name="Submissions S."/>
        </authorList>
    </citation>
    <scope>NUCLEOTIDE SEQUENCE [LARGE SCALE GENOMIC DNA]</scope>
    <source>
        <strain evidence="4">DSM 22212</strain>
    </source>
</reference>
<feature type="domain" description="CRISPR type III-associated protein" evidence="2">
    <location>
        <begin position="5"/>
        <end position="148"/>
    </location>
</feature>
<organism evidence="3 4">
    <name type="scientific">Rhodothermus profundi</name>
    <dbReference type="NCBI Taxonomy" id="633813"/>
    <lineage>
        <taxon>Bacteria</taxon>
        <taxon>Pseudomonadati</taxon>
        <taxon>Rhodothermota</taxon>
        <taxon>Rhodothermia</taxon>
        <taxon>Rhodothermales</taxon>
        <taxon>Rhodothermaceae</taxon>
        <taxon>Rhodothermus</taxon>
    </lineage>
</organism>
<protein>
    <submittedName>
        <fullName evidence="3">CRISPR-associated protein Cmr1</fullName>
    </submittedName>
</protein>
<dbReference type="Pfam" id="PF03787">
    <property type="entry name" value="RAMPs"/>
    <property type="match status" value="1"/>
</dbReference>
<dbReference type="AlphaFoldDB" id="A0A1M6V4J7"/>
<dbReference type="EMBL" id="FRAU01000006">
    <property type="protein sequence ID" value="SHK76422.1"/>
    <property type="molecule type" value="Genomic_DNA"/>
</dbReference>
<proteinExistence type="predicted"/>
<evidence type="ECO:0000313" key="3">
    <source>
        <dbReference type="EMBL" id="SHK76422.1"/>
    </source>
</evidence>
<dbReference type="InterPro" id="IPR005537">
    <property type="entry name" value="RAMP_III_fam"/>
</dbReference>
<dbReference type="GO" id="GO:0051607">
    <property type="term" value="P:defense response to virus"/>
    <property type="evidence" value="ECO:0007669"/>
    <property type="project" value="UniProtKB-KW"/>
</dbReference>
<dbReference type="NCBIfam" id="TIGR01894">
    <property type="entry name" value="cas_TM1795_cmr1"/>
    <property type="match status" value="1"/>
</dbReference>
<accession>A0A1M6V4J7</accession>
<evidence type="ECO:0000313" key="4">
    <source>
        <dbReference type="Proteomes" id="UP000185812"/>
    </source>
</evidence>
<keyword evidence="1" id="KW-0051">Antiviral defense</keyword>
<keyword evidence="4" id="KW-1185">Reference proteome</keyword>
<evidence type="ECO:0000259" key="2">
    <source>
        <dbReference type="Pfam" id="PF03787"/>
    </source>
</evidence>
<sequence length="315" mass="35966">MLIVKLETVTPLFLAGADPRGAPELRAASVRGALRYWLRALLGGVIGDQNWDALRKAEAAVWGSTKTGASPVVVRMYGKLRSDYYQPLLHNPKKKFTFRGISPGQTLCLELSPRPPYREVSSFVLSVTVLWLLLGGLGKRSRRGFGTLQFPEGIPRQPFTHDAYKNMSKFEQTLQQVIEKAQNEAQSHISTLQIAAGTPNNLPAFPLLHSNHTKILFCRNKFSTWETAMMDFWRLLRGDQYRDDPVFGFAGQAGRQASPLHLRIIKIDKSYHLLLTAFRSRFQSRDPDWRKLQDFLRDCAHRWQGTWIMGKNIKW</sequence>
<gene>
    <name evidence="3" type="ORF">SAMN04488087_1900</name>
</gene>
<dbReference type="Proteomes" id="UP000185812">
    <property type="component" value="Unassembled WGS sequence"/>
</dbReference>
<evidence type="ECO:0000256" key="1">
    <source>
        <dbReference type="ARBA" id="ARBA00023118"/>
    </source>
</evidence>
<dbReference type="STRING" id="633813.SAMN04488087_1900"/>
<name>A0A1M6V4J7_9BACT</name>